<evidence type="ECO:0000256" key="2">
    <source>
        <dbReference type="ARBA" id="ARBA00007639"/>
    </source>
</evidence>
<name>A0ABU0JJM5_9HYPH</name>
<dbReference type="InterPro" id="IPR028082">
    <property type="entry name" value="Peripla_BP_I"/>
</dbReference>
<gene>
    <name evidence="5" type="ORF">QO011_007526</name>
</gene>
<sequence>MEDQDAVNPTRRRLIGGMGLAGAAAVLGGSQLAQFTLGSTPAFAQEAKPLKVAVVAQQMAAQSDQRSWDGLQQWLKKTGLDKTWHITQTDAKGDPGQLVSQIEDAITAKSDAILVMYGTLTAAKSALDSLTSSKIPFFSLDSGWQAPAIADITSNNYAMSAQTVQFMIDTLLAKGKTSANICAIVANFHHGTRKRGKVMKTALTENEWISLKAERVIQYSGFYETTQNTVSDWLTTYGEDLDVIWCPWDEPAMAAAEVIAARGLQDKIFVIGHDGHPTALDRMRKPDYPLLATTAQAFEVWGAYTGWLINEIVGKGGDVKKLVPVPTVEFPAPLLVKGVNIPPAGTPTYNAQDLYYIYRDRALAGM</sequence>
<comment type="subcellular location">
    <subcellularLocation>
        <location evidence="1">Cell envelope</location>
    </subcellularLocation>
</comment>
<dbReference type="PROSITE" id="PS51318">
    <property type="entry name" value="TAT"/>
    <property type="match status" value="1"/>
</dbReference>
<dbReference type="PANTHER" id="PTHR46847">
    <property type="entry name" value="D-ALLOSE-BINDING PERIPLASMIC PROTEIN-RELATED"/>
    <property type="match status" value="1"/>
</dbReference>
<dbReference type="RefSeq" id="WP_307284185.1">
    <property type="nucleotide sequence ID" value="NZ_JAUSVX010000023.1"/>
</dbReference>
<evidence type="ECO:0000256" key="3">
    <source>
        <dbReference type="ARBA" id="ARBA00022729"/>
    </source>
</evidence>
<comment type="caution">
    <text evidence="5">The sequence shown here is derived from an EMBL/GenBank/DDBJ whole genome shotgun (WGS) entry which is preliminary data.</text>
</comment>
<dbReference type="Pfam" id="PF13407">
    <property type="entry name" value="Peripla_BP_4"/>
    <property type="match status" value="1"/>
</dbReference>
<keyword evidence="3" id="KW-0732">Signal</keyword>
<dbReference type="CDD" id="cd01536">
    <property type="entry name" value="PBP1_ABC_sugar_binding-like"/>
    <property type="match status" value="1"/>
</dbReference>
<comment type="similarity">
    <text evidence="2">Belongs to the bacterial solute-binding protein 2 family.</text>
</comment>
<evidence type="ECO:0000313" key="6">
    <source>
        <dbReference type="Proteomes" id="UP001242480"/>
    </source>
</evidence>
<reference evidence="5 6" key="1">
    <citation type="submission" date="2023-07" db="EMBL/GenBank/DDBJ databases">
        <title>Genomic Encyclopedia of Type Strains, Phase IV (KMG-IV): sequencing the most valuable type-strain genomes for metagenomic binning, comparative biology and taxonomic classification.</title>
        <authorList>
            <person name="Goeker M."/>
        </authorList>
    </citation>
    <scope>NUCLEOTIDE SEQUENCE [LARGE SCALE GENOMIC DNA]</scope>
    <source>
        <strain evidence="5 6">DSM 19619</strain>
    </source>
</reference>
<proteinExistence type="inferred from homology"/>
<organism evidence="5 6">
    <name type="scientific">Labrys wisconsinensis</name>
    <dbReference type="NCBI Taxonomy" id="425677"/>
    <lineage>
        <taxon>Bacteria</taxon>
        <taxon>Pseudomonadati</taxon>
        <taxon>Pseudomonadota</taxon>
        <taxon>Alphaproteobacteria</taxon>
        <taxon>Hyphomicrobiales</taxon>
        <taxon>Xanthobacteraceae</taxon>
        <taxon>Labrys</taxon>
    </lineage>
</organism>
<evidence type="ECO:0000259" key="4">
    <source>
        <dbReference type="Pfam" id="PF13407"/>
    </source>
</evidence>
<dbReference type="PANTHER" id="PTHR46847:SF1">
    <property type="entry name" value="D-ALLOSE-BINDING PERIPLASMIC PROTEIN-RELATED"/>
    <property type="match status" value="1"/>
</dbReference>
<dbReference type="Proteomes" id="UP001242480">
    <property type="component" value="Unassembled WGS sequence"/>
</dbReference>
<dbReference type="InterPro" id="IPR025997">
    <property type="entry name" value="SBP_2_dom"/>
</dbReference>
<evidence type="ECO:0000256" key="1">
    <source>
        <dbReference type="ARBA" id="ARBA00004196"/>
    </source>
</evidence>
<dbReference type="Gene3D" id="3.40.50.2300">
    <property type="match status" value="2"/>
</dbReference>
<dbReference type="EMBL" id="JAUSVX010000023">
    <property type="protein sequence ID" value="MDQ0474485.1"/>
    <property type="molecule type" value="Genomic_DNA"/>
</dbReference>
<evidence type="ECO:0000313" key="5">
    <source>
        <dbReference type="EMBL" id="MDQ0474485.1"/>
    </source>
</evidence>
<keyword evidence="6" id="KW-1185">Reference proteome</keyword>
<accession>A0ABU0JJM5</accession>
<protein>
    <submittedName>
        <fullName evidence="5">Ribose transport system substrate-binding protein</fullName>
    </submittedName>
</protein>
<dbReference type="SUPFAM" id="SSF53822">
    <property type="entry name" value="Periplasmic binding protein-like I"/>
    <property type="match status" value="1"/>
</dbReference>
<dbReference type="InterPro" id="IPR006311">
    <property type="entry name" value="TAT_signal"/>
</dbReference>
<feature type="domain" description="Periplasmic binding protein" evidence="4">
    <location>
        <begin position="65"/>
        <end position="313"/>
    </location>
</feature>